<evidence type="ECO:0000256" key="6">
    <source>
        <dbReference type="HAMAP-Rule" id="MF_01027"/>
    </source>
</evidence>
<feature type="domain" description="Aconitase/3-isopropylmalate dehydratase large subunit alpha/beta/alpha" evidence="7">
    <location>
        <begin position="289"/>
        <end position="411"/>
    </location>
</feature>
<dbReference type="UniPathway" id="UPA00048">
    <property type="reaction ID" value="UER00071"/>
</dbReference>
<proteinExistence type="inferred from homology"/>
<keyword evidence="3 6" id="KW-0408">Iron</keyword>
<dbReference type="GO" id="GO:0009098">
    <property type="term" value="P:L-leucine biosynthetic process"/>
    <property type="evidence" value="ECO:0007669"/>
    <property type="project" value="UniProtKB-UniRule"/>
</dbReference>
<feature type="binding site" evidence="6">
    <location>
        <position position="300"/>
    </location>
    <ligand>
        <name>[4Fe-4S] cluster</name>
        <dbReference type="ChEBI" id="CHEBI:49883"/>
    </ligand>
</feature>
<dbReference type="InterPro" id="IPR036008">
    <property type="entry name" value="Aconitase_4Fe-4S_dom"/>
</dbReference>
<dbReference type="EC" id="4.2.1.33" evidence="6"/>
<dbReference type="PROSITE" id="PS00450">
    <property type="entry name" value="ACONITASE_1"/>
    <property type="match status" value="1"/>
</dbReference>
<protein>
    <recommendedName>
        <fullName evidence="6">3-isopropylmalate dehydratase large subunit</fullName>
        <ecNumber evidence="6">4.2.1.33</ecNumber>
    </recommendedName>
    <alternativeName>
        <fullName evidence="6">Alpha-IPM isomerase</fullName>
        <shortName evidence="6">IPMI</shortName>
    </alternativeName>
    <alternativeName>
        <fullName evidence="6">Isopropylmalate isomerase</fullName>
    </alternativeName>
</protein>
<dbReference type="InterPro" id="IPR050067">
    <property type="entry name" value="IPM_dehydratase_rel_enz"/>
</dbReference>
<comment type="pathway">
    <text evidence="6">Amino-acid biosynthesis; L-leucine biosynthesis; L-leucine from 3-methyl-2-oxobutanoate: step 2/4.</text>
</comment>
<evidence type="ECO:0000256" key="3">
    <source>
        <dbReference type="ARBA" id="ARBA00023004"/>
    </source>
</evidence>
<dbReference type="PANTHER" id="PTHR43822">
    <property type="entry name" value="HOMOACONITASE, MITOCHONDRIAL-RELATED"/>
    <property type="match status" value="1"/>
</dbReference>
<dbReference type="NCBIfam" id="TIGR01343">
    <property type="entry name" value="hacA_fam"/>
    <property type="match status" value="1"/>
</dbReference>
<comment type="cofactor">
    <cofactor evidence="6">
        <name>[4Fe-4S] cluster</name>
        <dbReference type="ChEBI" id="CHEBI:49883"/>
    </cofactor>
    <text evidence="6">Binds 1 [4Fe-4S] cluster per subunit.</text>
</comment>
<dbReference type="AlphaFoldDB" id="A0A3E3E3J7"/>
<keyword evidence="6" id="KW-0100">Branched-chain amino acid biosynthesis</keyword>
<comment type="function">
    <text evidence="6">Catalyzes the isomerization between 2-isopropylmalate and 3-isopropylmalate, via the formation of 2-isopropylmaleate.</text>
</comment>
<keyword evidence="5 6" id="KW-0456">Lyase</keyword>
<feature type="binding site" evidence="6">
    <location>
        <position position="360"/>
    </location>
    <ligand>
        <name>[4Fe-4S] cluster</name>
        <dbReference type="ChEBI" id="CHEBI:49883"/>
    </ligand>
</feature>
<reference evidence="8 9" key="1">
    <citation type="submission" date="2018-08" db="EMBL/GenBank/DDBJ databases">
        <title>A genome reference for cultivated species of the human gut microbiota.</title>
        <authorList>
            <person name="Zou Y."/>
            <person name="Xue W."/>
            <person name="Luo G."/>
        </authorList>
    </citation>
    <scope>NUCLEOTIDE SEQUENCE [LARGE SCALE GENOMIC DNA]</scope>
    <source>
        <strain evidence="8 9">AM25-6</strain>
    </source>
</reference>
<comment type="subunit">
    <text evidence="6">Heterodimer of LeuC and LeuD.</text>
</comment>
<dbReference type="InterPro" id="IPR001030">
    <property type="entry name" value="Acoase/IPM_deHydtase_lsu_aba"/>
</dbReference>
<keyword evidence="4 6" id="KW-0411">Iron-sulfur</keyword>
<evidence type="ECO:0000256" key="4">
    <source>
        <dbReference type="ARBA" id="ARBA00023014"/>
    </source>
</evidence>
<comment type="caution">
    <text evidence="8">The sequence shown here is derived from an EMBL/GenBank/DDBJ whole genome shotgun (WGS) entry which is preliminary data.</text>
</comment>
<dbReference type="NCBIfam" id="NF001614">
    <property type="entry name" value="PRK00402.1"/>
    <property type="match status" value="1"/>
</dbReference>
<evidence type="ECO:0000256" key="5">
    <source>
        <dbReference type="ARBA" id="ARBA00023239"/>
    </source>
</evidence>
<accession>A0A3E3E3J7</accession>
<name>A0A3E3E3J7_9FIRM</name>
<dbReference type="InterPro" id="IPR011826">
    <property type="entry name" value="HAcnase/IPMdehydase_lsu_prok"/>
</dbReference>
<evidence type="ECO:0000256" key="1">
    <source>
        <dbReference type="ARBA" id="ARBA00022485"/>
    </source>
</evidence>
<evidence type="ECO:0000313" key="9">
    <source>
        <dbReference type="Proteomes" id="UP000261212"/>
    </source>
</evidence>
<dbReference type="InterPro" id="IPR011823">
    <property type="entry name" value="IsopropMal_deHydtase_lsu_bac"/>
</dbReference>
<dbReference type="PRINTS" id="PR00415">
    <property type="entry name" value="ACONITASE"/>
</dbReference>
<dbReference type="CDD" id="cd01583">
    <property type="entry name" value="IPMI"/>
    <property type="match status" value="1"/>
</dbReference>
<keyword evidence="1 6" id="KW-0004">4Fe-4S</keyword>
<dbReference type="GO" id="GO:0003861">
    <property type="term" value="F:3-isopropylmalate dehydratase activity"/>
    <property type="evidence" value="ECO:0007669"/>
    <property type="project" value="UniProtKB-UniRule"/>
</dbReference>
<keyword evidence="2 6" id="KW-0479">Metal-binding</keyword>
<dbReference type="GO" id="GO:0046872">
    <property type="term" value="F:metal ion binding"/>
    <property type="evidence" value="ECO:0007669"/>
    <property type="project" value="UniProtKB-KW"/>
</dbReference>
<comment type="catalytic activity">
    <reaction evidence="6">
        <text>(2R,3S)-3-isopropylmalate = (2S)-2-isopropylmalate</text>
        <dbReference type="Rhea" id="RHEA:32287"/>
        <dbReference type="ChEBI" id="CHEBI:1178"/>
        <dbReference type="ChEBI" id="CHEBI:35121"/>
        <dbReference type="EC" id="4.2.1.33"/>
    </reaction>
</comment>
<dbReference type="InterPro" id="IPR015931">
    <property type="entry name" value="Acnase/IPM_dHydase_lsu_aba_1/3"/>
</dbReference>
<dbReference type="Proteomes" id="UP000261212">
    <property type="component" value="Unassembled WGS sequence"/>
</dbReference>
<dbReference type="NCBIfam" id="TIGR02083">
    <property type="entry name" value="LEU2"/>
    <property type="match status" value="1"/>
</dbReference>
<organism evidence="8 9">
    <name type="scientific">Anaerofustis stercorihominis</name>
    <dbReference type="NCBI Taxonomy" id="214853"/>
    <lineage>
        <taxon>Bacteria</taxon>
        <taxon>Bacillati</taxon>
        <taxon>Bacillota</taxon>
        <taxon>Clostridia</taxon>
        <taxon>Eubacteriales</taxon>
        <taxon>Eubacteriaceae</taxon>
        <taxon>Anaerofustis</taxon>
    </lineage>
</organism>
<dbReference type="Pfam" id="PF00330">
    <property type="entry name" value="Aconitase"/>
    <property type="match status" value="2"/>
</dbReference>
<dbReference type="InterPro" id="IPR018136">
    <property type="entry name" value="Aconitase_4Fe-4S_BS"/>
</dbReference>
<dbReference type="GO" id="GO:0051539">
    <property type="term" value="F:4 iron, 4 sulfur cluster binding"/>
    <property type="evidence" value="ECO:0007669"/>
    <property type="project" value="UniProtKB-KW"/>
</dbReference>
<dbReference type="InterPro" id="IPR006251">
    <property type="entry name" value="Homoacnase/IPMdehydase_lsu"/>
</dbReference>
<evidence type="ECO:0000313" key="8">
    <source>
        <dbReference type="EMBL" id="RGD75749.1"/>
    </source>
</evidence>
<feature type="domain" description="Aconitase/3-isopropylmalate dehydratase large subunit alpha/beta/alpha" evidence="7">
    <location>
        <begin position="8"/>
        <end position="287"/>
    </location>
</feature>
<dbReference type="Gene3D" id="3.30.499.10">
    <property type="entry name" value="Aconitase, domain 3"/>
    <property type="match status" value="2"/>
</dbReference>
<keyword evidence="6" id="KW-0432">Leucine biosynthesis</keyword>
<comment type="similarity">
    <text evidence="6">Belongs to the aconitase/IPM isomerase family. LeuC type 2 subfamily.</text>
</comment>
<feature type="binding site" evidence="6">
    <location>
        <position position="363"/>
    </location>
    <ligand>
        <name>[4Fe-4S] cluster</name>
        <dbReference type="ChEBI" id="CHEBI:49883"/>
    </ligand>
</feature>
<dbReference type="SUPFAM" id="SSF53732">
    <property type="entry name" value="Aconitase iron-sulfur domain"/>
    <property type="match status" value="1"/>
</dbReference>
<dbReference type="HAMAP" id="MF_01027">
    <property type="entry name" value="LeuC_type2"/>
    <property type="match status" value="1"/>
</dbReference>
<evidence type="ECO:0000256" key="2">
    <source>
        <dbReference type="ARBA" id="ARBA00022723"/>
    </source>
</evidence>
<keyword evidence="6" id="KW-0028">Amino-acid biosynthesis</keyword>
<evidence type="ECO:0000259" key="7">
    <source>
        <dbReference type="Pfam" id="PF00330"/>
    </source>
</evidence>
<dbReference type="PANTHER" id="PTHR43822:SF16">
    <property type="entry name" value="3-ISOPROPYLMALATE DEHYDRATASE LARGE SUBUNIT 2"/>
    <property type="match status" value="1"/>
</dbReference>
<dbReference type="InterPro" id="IPR033941">
    <property type="entry name" value="IPMI_cat"/>
</dbReference>
<sequence>MGMTMTQKILAKHAGLNSVKAGQLIEAKLDIVMGNDITTAVALKEFKKTGAKKVFNEEKVAIVLDHFTPNKDIKAAEQCKSCRNFAWDMNIKNFFDVGQMGIEHALLPEKGIVVPGEVIIGADSHTCTYGALGAFSTGVGSTDMAIGMATGEAWFKVPSAIKFVLKNKPAKWISGKDIILHIIGKIGVDGALYRSMEFTGDGIKYLSMDDRFSMANMAIEAGAKNGIFPVDDKTIEYAKEHSTKTFEVFEADEDAQYDEVIEIDLSKLRPTVSFPHLPENTKTVDEAGKVYIDQAVIGSCTNGRLEDIKMAADILRGKQVNKKVRTIVIPATQKIYLDSIKLGYVEDIVNAGAIFSTPTCGPCLGGHMGILAAGEKSISTTNRNFVGRMGHVDSEVYLSSPAVAAASAIAGYIADPEKVMKGEF</sequence>
<dbReference type="RefSeq" id="WP_117530802.1">
    <property type="nucleotide sequence ID" value="NZ_CAUFKS010000187.1"/>
</dbReference>
<gene>
    <name evidence="6 8" type="primary">leuC</name>
    <name evidence="8" type="ORF">DW687_00050</name>
</gene>
<dbReference type="NCBIfam" id="TIGR02086">
    <property type="entry name" value="IPMI_arch"/>
    <property type="match status" value="1"/>
</dbReference>
<dbReference type="EMBL" id="QUSM01000001">
    <property type="protein sequence ID" value="RGD75749.1"/>
    <property type="molecule type" value="Genomic_DNA"/>
</dbReference>